<feature type="region of interest" description="Disordered" evidence="1">
    <location>
        <begin position="109"/>
        <end position="144"/>
    </location>
</feature>
<dbReference type="Proteomes" id="UP000765507">
    <property type="component" value="Unassembled WGS sequence"/>
</dbReference>
<evidence type="ECO:0000313" key="3">
    <source>
        <dbReference type="Proteomes" id="UP000765507"/>
    </source>
</evidence>
<reference evidence="2 3" key="1">
    <citation type="journal article" date="2020" name="G3 (Bethesda)">
        <title>Draft Genome of the Common Snapping Turtle, Chelydra serpentina, a Model for Phenotypic Plasticity in Reptiles.</title>
        <authorList>
            <person name="Das D."/>
            <person name="Singh S.K."/>
            <person name="Bierstedt J."/>
            <person name="Erickson A."/>
            <person name="Galli G.L.J."/>
            <person name="Crossley D.A. 2nd"/>
            <person name="Rhen T."/>
        </authorList>
    </citation>
    <scope>NUCLEOTIDE SEQUENCE [LARGE SCALE GENOMIC DNA]</scope>
    <source>
        <strain evidence="2">KW</strain>
    </source>
</reference>
<protein>
    <submittedName>
        <fullName evidence="2">Uncharacterized protein</fullName>
    </submittedName>
</protein>
<sequence length="144" mass="15448">RNLPSTQTLPPLCGRPKALPVCSSSLRPLHGTTHVHQVHGRCGGCPSSATDSGVPLSRRLAYPRQLQQPSPVAHSDGLEHVQSARPAPECRKVHFGANPKVRLYRGSTGLDSCPSFSARGTLSGPRNHHTRPSELPYLDGSQLP</sequence>
<dbReference type="AlphaFoldDB" id="A0A8T1T1Y0"/>
<keyword evidence="3" id="KW-1185">Reference proteome</keyword>
<dbReference type="EMBL" id="JAHGAV010000046">
    <property type="protein sequence ID" value="KAG6935281.1"/>
    <property type="molecule type" value="Genomic_DNA"/>
</dbReference>
<name>A0A8T1T1Y0_CHESE</name>
<organism evidence="2 3">
    <name type="scientific">Chelydra serpentina</name>
    <name type="common">Snapping turtle</name>
    <name type="synonym">Testudo serpentina</name>
    <dbReference type="NCBI Taxonomy" id="8475"/>
    <lineage>
        <taxon>Eukaryota</taxon>
        <taxon>Metazoa</taxon>
        <taxon>Chordata</taxon>
        <taxon>Craniata</taxon>
        <taxon>Vertebrata</taxon>
        <taxon>Euteleostomi</taxon>
        <taxon>Archelosauria</taxon>
        <taxon>Testudinata</taxon>
        <taxon>Testudines</taxon>
        <taxon>Cryptodira</taxon>
        <taxon>Durocryptodira</taxon>
        <taxon>Americhelydia</taxon>
        <taxon>Chelydroidea</taxon>
        <taxon>Chelydridae</taxon>
        <taxon>Chelydra</taxon>
    </lineage>
</organism>
<accession>A0A8T1T1Y0</accession>
<evidence type="ECO:0000313" key="2">
    <source>
        <dbReference type="EMBL" id="KAG6935281.1"/>
    </source>
</evidence>
<evidence type="ECO:0000256" key="1">
    <source>
        <dbReference type="SAM" id="MobiDB-lite"/>
    </source>
</evidence>
<feature type="non-terminal residue" evidence="2">
    <location>
        <position position="144"/>
    </location>
</feature>
<feature type="non-terminal residue" evidence="2">
    <location>
        <position position="1"/>
    </location>
</feature>
<proteinExistence type="predicted"/>
<comment type="caution">
    <text evidence="2">The sequence shown here is derived from an EMBL/GenBank/DDBJ whole genome shotgun (WGS) entry which is preliminary data.</text>
</comment>
<gene>
    <name evidence="2" type="ORF">G0U57_015333</name>
</gene>